<evidence type="ECO:0000256" key="1">
    <source>
        <dbReference type="ARBA" id="ARBA00022723"/>
    </source>
</evidence>
<evidence type="ECO:0000256" key="2">
    <source>
        <dbReference type="ARBA" id="ARBA00022737"/>
    </source>
</evidence>
<feature type="domain" description="FYVE-type" evidence="11">
    <location>
        <begin position="89"/>
        <end position="146"/>
    </location>
</feature>
<dbReference type="GO" id="GO:0098793">
    <property type="term" value="C:presynapse"/>
    <property type="evidence" value="ECO:0007669"/>
    <property type="project" value="GOC"/>
</dbReference>
<dbReference type="SUPFAM" id="SSF49562">
    <property type="entry name" value="C2 domain (Calcium/lipid-binding domain, CaLB)"/>
    <property type="match status" value="2"/>
</dbReference>
<dbReference type="STRING" id="126957.T1JK29"/>
<dbReference type="GO" id="GO:0016020">
    <property type="term" value="C:membrane"/>
    <property type="evidence" value="ECO:0007669"/>
    <property type="project" value="InterPro"/>
</dbReference>
<dbReference type="GO" id="GO:0061669">
    <property type="term" value="P:spontaneous neurotransmitter secretion"/>
    <property type="evidence" value="ECO:0007669"/>
    <property type="project" value="TreeGrafter"/>
</dbReference>
<evidence type="ECO:0000313" key="13">
    <source>
        <dbReference type="EnsemblMetazoa" id="SMAR014209-PA"/>
    </source>
</evidence>
<evidence type="ECO:0000313" key="14">
    <source>
        <dbReference type="Proteomes" id="UP000014500"/>
    </source>
</evidence>
<dbReference type="OMA" id="HCTIYRA"/>
<dbReference type="InterPro" id="IPR011011">
    <property type="entry name" value="Znf_FYVE_PHD"/>
</dbReference>
<evidence type="ECO:0000256" key="6">
    <source>
        <dbReference type="ARBA" id="ARBA00023018"/>
    </source>
</evidence>
<evidence type="ECO:0000259" key="10">
    <source>
        <dbReference type="PROSITE" id="PS50004"/>
    </source>
</evidence>
<dbReference type="AlphaFoldDB" id="T1JK29"/>
<name>T1JK29_STRMM</name>
<dbReference type="PRINTS" id="PR00360">
    <property type="entry name" value="C2DOMAIN"/>
</dbReference>
<comment type="subcellular location">
    <subcellularLocation>
        <location evidence="7">Synapse</location>
    </subcellularLocation>
</comment>
<dbReference type="GO" id="GO:0031267">
    <property type="term" value="F:small GTPase binding"/>
    <property type="evidence" value="ECO:0007669"/>
    <property type="project" value="InterPro"/>
</dbReference>
<dbReference type="Pfam" id="PF02318">
    <property type="entry name" value="FYVE_2"/>
    <property type="match status" value="1"/>
</dbReference>
<evidence type="ECO:0000256" key="3">
    <source>
        <dbReference type="ARBA" id="ARBA00022771"/>
    </source>
</evidence>
<dbReference type="Gene3D" id="2.60.40.150">
    <property type="entry name" value="C2 domain"/>
    <property type="match status" value="2"/>
</dbReference>
<dbReference type="PROSITE" id="PS50916">
    <property type="entry name" value="RABBD"/>
    <property type="match status" value="1"/>
</dbReference>
<keyword evidence="6" id="KW-0770">Synapse</keyword>
<dbReference type="InterPro" id="IPR041282">
    <property type="entry name" value="FYVE_2"/>
</dbReference>
<dbReference type="InterPro" id="IPR001565">
    <property type="entry name" value="Synaptotagmin"/>
</dbReference>
<dbReference type="InterPro" id="IPR047022">
    <property type="entry name" value="Rabphilin_Doc2_C2A"/>
</dbReference>
<dbReference type="PhylomeDB" id="T1JK29"/>
<dbReference type="InterPro" id="IPR013083">
    <property type="entry name" value="Znf_RING/FYVE/PHD"/>
</dbReference>
<dbReference type="InterPro" id="IPR035892">
    <property type="entry name" value="C2_domain_sf"/>
</dbReference>
<reference evidence="13" key="2">
    <citation type="submission" date="2015-02" db="UniProtKB">
        <authorList>
            <consortium name="EnsemblMetazoa"/>
        </authorList>
    </citation>
    <scope>IDENTIFICATION</scope>
</reference>
<dbReference type="EMBL" id="JH431806">
    <property type="status" value="NOT_ANNOTATED_CDS"/>
    <property type="molecule type" value="Genomic_DNA"/>
</dbReference>
<feature type="domain" description="C2" evidence="10">
    <location>
        <begin position="464"/>
        <end position="596"/>
    </location>
</feature>
<feature type="compositionally biased region" description="Acidic residues" evidence="9">
    <location>
        <begin position="205"/>
        <end position="215"/>
    </location>
</feature>
<dbReference type="GO" id="GO:0006886">
    <property type="term" value="P:intracellular protein transport"/>
    <property type="evidence" value="ECO:0007669"/>
    <property type="project" value="InterPro"/>
</dbReference>
<dbReference type="InterPro" id="IPR017455">
    <property type="entry name" value="Znf_FYVE-rel"/>
</dbReference>
<feature type="region of interest" description="Disordered" evidence="9">
    <location>
        <begin position="267"/>
        <end position="287"/>
    </location>
</feature>
<keyword evidence="1" id="KW-0479">Metal-binding</keyword>
<dbReference type="FunFam" id="2.60.40.150:FF:000023">
    <property type="entry name" value="Double C2-like domain-containing protein"/>
    <property type="match status" value="1"/>
</dbReference>
<protein>
    <recommendedName>
        <fullName evidence="15">Rabphilin</fullName>
    </recommendedName>
</protein>
<dbReference type="InterPro" id="IPR043566">
    <property type="entry name" value="Rabphilin/DOC2/Noc2"/>
</dbReference>
<proteinExistence type="predicted"/>
<dbReference type="Proteomes" id="UP000014500">
    <property type="component" value="Unassembled WGS sequence"/>
</dbReference>
<dbReference type="GO" id="GO:0006887">
    <property type="term" value="P:exocytosis"/>
    <property type="evidence" value="ECO:0007669"/>
    <property type="project" value="TreeGrafter"/>
</dbReference>
<evidence type="ECO:0000259" key="12">
    <source>
        <dbReference type="PROSITE" id="PS50916"/>
    </source>
</evidence>
<dbReference type="eggNOG" id="KOG1013">
    <property type="taxonomic scope" value="Eukaryota"/>
</dbReference>
<evidence type="ECO:0000259" key="11">
    <source>
        <dbReference type="PROSITE" id="PS50178"/>
    </source>
</evidence>
<feature type="domain" description="C2" evidence="10">
    <location>
        <begin position="323"/>
        <end position="444"/>
    </location>
</feature>
<reference evidence="14" key="1">
    <citation type="submission" date="2011-05" db="EMBL/GenBank/DDBJ databases">
        <authorList>
            <person name="Richards S.R."/>
            <person name="Qu J."/>
            <person name="Jiang H."/>
            <person name="Jhangiani S.N."/>
            <person name="Agravi P."/>
            <person name="Goodspeed R."/>
            <person name="Gross S."/>
            <person name="Mandapat C."/>
            <person name="Jackson L."/>
            <person name="Mathew T."/>
            <person name="Pu L."/>
            <person name="Thornton R."/>
            <person name="Saada N."/>
            <person name="Wilczek-Boney K.B."/>
            <person name="Lee S."/>
            <person name="Kovar C."/>
            <person name="Wu Y."/>
            <person name="Scherer S.E."/>
            <person name="Worley K.C."/>
            <person name="Muzny D.M."/>
            <person name="Gibbs R."/>
        </authorList>
    </citation>
    <scope>NUCLEOTIDE SEQUENCE</scope>
    <source>
        <strain evidence="14">Brora</strain>
    </source>
</reference>
<feature type="domain" description="RabBD" evidence="12">
    <location>
        <begin position="41"/>
        <end position="158"/>
    </location>
</feature>
<dbReference type="Gene3D" id="3.30.40.10">
    <property type="entry name" value="Zinc/RING finger domain, C3HC4 (zinc finger)"/>
    <property type="match status" value="1"/>
</dbReference>
<dbReference type="EnsemblMetazoa" id="SMAR014209-RA">
    <property type="protein sequence ID" value="SMAR014209-PA"/>
    <property type="gene ID" value="SMAR014209"/>
</dbReference>
<dbReference type="SMART" id="SM00239">
    <property type="entry name" value="C2"/>
    <property type="match status" value="2"/>
</dbReference>
<evidence type="ECO:0000256" key="7">
    <source>
        <dbReference type="ARBA" id="ARBA00034103"/>
    </source>
</evidence>
<evidence type="ECO:0000256" key="5">
    <source>
        <dbReference type="ARBA" id="ARBA00022837"/>
    </source>
</evidence>
<feature type="compositionally biased region" description="Polar residues" evidence="9">
    <location>
        <begin position="171"/>
        <end position="182"/>
    </location>
</feature>
<dbReference type="PROSITE" id="PS50178">
    <property type="entry name" value="ZF_FYVE"/>
    <property type="match status" value="1"/>
</dbReference>
<keyword evidence="4" id="KW-0862">Zinc</keyword>
<evidence type="ECO:0000256" key="9">
    <source>
        <dbReference type="SAM" id="MobiDB-lite"/>
    </source>
</evidence>
<dbReference type="PANTHER" id="PTHR45729:SF6">
    <property type="entry name" value="RABPHILIN, ISOFORM A"/>
    <property type="match status" value="1"/>
</dbReference>
<dbReference type="Pfam" id="PF00168">
    <property type="entry name" value="C2"/>
    <property type="match status" value="2"/>
</dbReference>
<dbReference type="CDD" id="cd04035">
    <property type="entry name" value="C2A_Rabphilin_Doc2"/>
    <property type="match status" value="1"/>
</dbReference>
<dbReference type="InterPro" id="IPR010911">
    <property type="entry name" value="Rab_BD"/>
</dbReference>
<evidence type="ECO:0008006" key="15">
    <source>
        <dbReference type="Google" id="ProtNLM"/>
    </source>
</evidence>
<keyword evidence="2" id="KW-0677">Repeat</keyword>
<keyword evidence="3 8" id="KW-0863">Zinc-finger</keyword>
<evidence type="ECO:0000256" key="8">
    <source>
        <dbReference type="PROSITE-ProRule" id="PRU00091"/>
    </source>
</evidence>
<dbReference type="PANTHER" id="PTHR45729">
    <property type="entry name" value="RABPHILIN, ISOFORM A"/>
    <property type="match status" value="1"/>
</dbReference>
<dbReference type="GO" id="GO:0017158">
    <property type="term" value="P:regulation of calcium ion-dependent exocytosis"/>
    <property type="evidence" value="ECO:0007669"/>
    <property type="project" value="TreeGrafter"/>
</dbReference>
<keyword evidence="5" id="KW-0106">Calcium</keyword>
<accession>T1JK29</accession>
<dbReference type="InterPro" id="IPR000008">
    <property type="entry name" value="C2_dom"/>
</dbReference>
<organism evidence="13 14">
    <name type="scientific">Strigamia maritima</name>
    <name type="common">European centipede</name>
    <name type="synonym">Geophilus maritimus</name>
    <dbReference type="NCBI Taxonomy" id="126957"/>
    <lineage>
        <taxon>Eukaryota</taxon>
        <taxon>Metazoa</taxon>
        <taxon>Ecdysozoa</taxon>
        <taxon>Arthropoda</taxon>
        <taxon>Myriapoda</taxon>
        <taxon>Chilopoda</taxon>
        <taxon>Pleurostigmophora</taxon>
        <taxon>Geophilomorpha</taxon>
        <taxon>Linotaeniidae</taxon>
        <taxon>Strigamia</taxon>
    </lineage>
</organism>
<feature type="region of interest" description="Disordered" evidence="9">
    <location>
        <begin position="168"/>
        <end position="253"/>
    </location>
</feature>
<sequence>MGDFSGALPKDKWVCPNDRQLSLRAKLKSGWSVKTGQLNSYQKPEQMNDDEQERIKNVIKRAETIDVVEQERIGRLVEKLENMKKHVMGNGANQCILCGDEFGILGASSLACHDCRKGVCSKCGVDTLSAQKDPLWLCKICSETREIWKKSGAWFFKGLPKHILPEKKNTSNKYSGKISNKQPKPIRGRDFNTWYKSGKGPQDVSDLDVETSSDDEIQKGMLFTRDSLRGRSARTSGDRTPRLSASSTRGDEEDNMEQAFNTYGTTHAMHHRDSGSDRSIRSDKSATHEHKSLITTGLNQTVLRESPIDDVFEEKYSPDDIAMFGNVEFSLIYDSINSTLHCTIYRARGLRPMDSNGLSDPYVKLHLLPGASKSNKLRTRTVHKTLNPEFNETLTYHGITQNEILKKTLRLSVLDEDAFGHDFIGETRISLKKLKPHQTKYFNVYLDKQLPLDRDEDILAAESNCGKILISLKYCLQKKALLVGIIRCANLPSMDPNGLSDPFIKVQMKPDHLRRKYKTTVQWKNLNPEFNEEFVFDVFLQELPNKTVEITVWDKDYGRTNDYIGGLQIGIASKGERLRHFLHTIKNPDKRHDRWHHLSSEVLSD</sequence>
<dbReference type="GO" id="GO:0008270">
    <property type="term" value="F:zinc ion binding"/>
    <property type="evidence" value="ECO:0007669"/>
    <property type="project" value="UniProtKB-KW"/>
</dbReference>
<evidence type="ECO:0000256" key="4">
    <source>
        <dbReference type="ARBA" id="ARBA00022833"/>
    </source>
</evidence>
<dbReference type="SUPFAM" id="SSF57903">
    <property type="entry name" value="FYVE/PHD zinc finger"/>
    <property type="match status" value="1"/>
</dbReference>
<feature type="compositionally biased region" description="Basic and acidic residues" evidence="9">
    <location>
        <begin position="271"/>
        <end position="287"/>
    </location>
</feature>
<dbReference type="PRINTS" id="PR00399">
    <property type="entry name" value="SYNAPTOTAGMN"/>
</dbReference>
<dbReference type="HOGENOM" id="CLU_011461_1_0_1"/>
<keyword evidence="14" id="KW-1185">Reference proteome</keyword>
<dbReference type="PROSITE" id="PS50004">
    <property type="entry name" value="C2"/>
    <property type="match status" value="2"/>
</dbReference>